<gene>
    <name evidence="2" type="ORF">GCM10008023_05860</name>
</gene>
<proteinExistence type="predicted"/>
<dbReference type="EMBL" id="BNAQ01000001">
    <property type="protein sequence ID" value="GHH09323.1"/>
    <property type="molecule type" value="Genomic_DNA"/>
</dbReference>
<comment type="caution">
    <text evidence="2">The sequence shown here is derived from an EMBL/GenBank/DDBJ whole genome shotgun (WGS) entry which is preliminary data.</text>
</comment>
<evidence type="ECO:0000313" key="3">
    <source>
        <dbReference type="Proteomes" id="UP000652430"/>
    </source>
</evidence>
<feature type="compositionally biased region" description="Basic and acidic residues" evidence="1">
    <location>
        <begin position="1"/>
        <end position="12"/>
    </location>
</feature>
<dbReference type="RefSeq" id="WP_189675021.1">
    <property type="nucleotide sequence ID" value="NZ_BNAQ01000001.1"/>
</dbReference>
<organism evidence="2 3">
    <name type="scientific">Sphingomonas glacialis</name>
    <dbReference type="NCBI Taxonomy" id="658225"/>
    <lineage>
        <taxon>Bacteria</taxon>
        <taxon>Pseudomonadati</taxon>
        <taxon>Pseudomonadota</taxon>
        <taxon>Alphaproteobacteria</taxon>
        <taxon>Sphingomonadales</taxon>
        <taxon>Sphingomonadaceae</taxon>
        <taxon>Sphingomonas</taxon>
    </lineage>
</organism>
<reference evidence="3" key="1">
    <citation type="journal article" date="2019" name="Int. J. Syst. Evol. Microbiol.">
        <title>The Global Catalogue of Microorganisms (GCM) 10K type strain sequencing project: providing services to taxonomists for standard genome sequencing and annotation.</title>
        <authorList>
            <consortium name="The Broad Institute Genomics Platform"/>
            <consortium name="The Broad Institute Genome Sequencing Center for Infectious Disease"/>
            <person name="Wu L."/>
            <person name="Ma J."/>
        </authorList>
    </citation>
    <scope>NUCLEOTIDE SEQUENCE [LARGE SCALE GENOMIC DNA]</scope>
    <source>
        <strain evidence="3">CGMCC 1.8957</strain>
    </source>
</reference>
<keyword evidence="3" id="KW-1185">Reference proteome</keyword>
<name>A0ABQ3LIK0_9SPHN</name>
<dbReference type="Proteomes" id="UP000652430">
    <property type="component" value="Unassembled WGS sequence"/>
</dbReference>
<protein>
    <submittedName>
        <fullName evidence="2">Uncharacterized protein</fullName>
    </submittedName>
</protein>
<feature type="region of interest" description="Disordered" evidence="1">
    <location>
        <begin position="1"/>
        <end position="25"/>
    </location>
</feature>
<dbReference type="Gene3D" id="1.10.10.60">
    <property type="entry name" value="Homeodomain-like"/>
    <property type="match status" value="1"/>
</dbReference>
<evidence type="ECO:0000313" key="2">
    <source>
        <dbReference type="EMBL" id="GHH09323.1"/>
    </source>
</evidence>
<accession>A0ABQ3LIK0</accession>
<evidence type="ECO:0000256" key="1">
    <source>
        <dbReference type="SAM" id="MobiDB-lite"/>
    </source>
</evidence>
<sequence length="140" mass="15133">MAVKPKAGEPKKAPVQQRAGGRPRIEISSEKREAIKRLATVGTPQEVIARIVGFSVDTLDRHCRAELDAGLEEANAQIAGALFAKAMAGDTSSIIWWEKTRAGKHETTRTELTGKDGGAIKTEITVDDVLRALPKIDDEC</sequence>